<dbReference type="EMBL" id="BKCP01003336">
    <property type="protein sequence ID" value="GER29114.1"/>
    <property type="molecule type" value="Genomic_DNA"/>
</dbReference>
<dbReference type="AlphaFoldDB" id="A0A5A7P955"/>
<evidence type="ECO:0000313" key="2">
    <source>
        <dbReference type="Proteomes" id="UP000325081"/>
    </source>
</evidence>
<gene>
    <name evidence="1" type="ORF">STAS_04955</name>
</gene>
<sequence>MQSNHYPVDKTYKLHAGIRGAYWEAMASERGGDLRQMVEQTMSSVLSSFRYSTKFRTPTDYLYLGLFRRRDGSFGRVDAGGINAKRKTKRRLLENGFGVESDEE</sequence>
<evidence type="ECO:0000313" key="1">
    <source>
        <dbReference type="EMBL" id="GER29114.1"/>
    </source>
</evidence>
<organism evidence="1 2">
    <name type="scientific">Striga asiatica</name>
    <name type="common">Asiatic witchweed</name>
    <name type="synonym">Buchnera asiatica</name>
    <dbReference type="NCBI Taxonomy" id="4170"/>
    <lineage>
        <taxon>Eukaryota</taxon>
        <taxon>Viridiplantae</taxon>
        <taxon>Streptophyta</taxon>
        <taxon>Embryophyta</taxon>
        <taxon>Tracheophyta</taxon>
        <taxon>Spermatophyta</taxon>
        <taxon>Magnoliopsida</taxon>
        <taxon>eudicotyledons</taxon>
        <taxon>Gunneridae</taxon>
        <taxon>Pentapetalae</taxon>
        <taxon>asterids</taxon>
        <taxon>lamiids</taxon>
        <taxon>Lamiales</taxon>
        <taxon>Orobanchaceae</taxon>
        <taxon>Buchnereae</taxon>
        <taxon>Striga</taxon>
    </lineage>
</organism>
<keyword evidence="2" id="KW-1185">Reference proteome</keyword>
<reference evidence="2" key="1">
    <citation type="journal article" date="2019" name="Curr. Biol.">
        <title>Genome Sequence of Striga asiatica Provides Insight into the Evolution of Plant Parasitism.</title>
        <authorList>
            <person name="Yoshida S."/>
            <person name="Kim S."/>
            <person name="Wafula E.K."/>
            <person name="Tanskanen J."/>
            <person name="Kim Y.M."/>
            <person name="Honaas L."/>
            <person name="Yang Z."/>
            <person name="Spallek T."/>
            <person name="Conn C.E."/>
            <person name="Ichihashi Y."/>
            <person name="Cheong K."/>
            <person name="Cui S."/>
            <person name="Der J.P."/>
            <person name="Gundlach H."/>
            <person name="Jiao Y."/>
            <person name="Hori C."/>
            <person name="Ishida J.K."/>
            <person name="Kasahara H."/>
            <person name="Kiba T."/>
            <person name="Kim M.S."/>
            <person name="Koo N."/>
            <person name="Laohavisit A."/>
            <person name="Lee Y.H."/>
            <person name="Lumba S."/>
            <person name="McCourt P."/>
            <person name="Mortimer J.C."/>
            <person name="Mutuku J.M."/>
            <person name="Nomura T."/>
            <person name="Sasaki-Sekimoto Y."/>
            <person name="Seto Y."/>
            <person name="Wang Y."/>
            <person name="Wakatake T."/>
            <person name="Sakakibara H."/>
            <person name="Demura T."/>
            <person name="Yamaguchi S."/>
            <person name="Yoneyama K."/>
            <person name="Manabe R.I."/>
            <person name="Nelson D.C."/>
            <person name="Schulman A.H."/>
            <person name="Timko M.P."/>
            <person name="dePamphilis C.W."/>
            <person name="Choi D."/>
            <person name="Shirasu K."/>
        </authorList>
    </citation>
    <scope>NUCLEOTIDE SEQUENCE [LARGE SCALE GENOMIC DNA]</scope>
    <source>
        <strain evidence="2">cv. UVA1</strain>
    </source>
</reference>
<name>A0A5A7P955_STRAF</name>
<comment type="caution">
    <text evidence="1">The sequence shown here is derived from an EMBL/GenBank/DDBJ whole genome shotgun (WGS) entry which is preliminary data.</text>
</comment>
<protein>
    <submittedName>
        <fullName evidence="1">RpiR family transcriptional regulator</fullName>
    </submittedName>
</protein>
<dbReference type="Proteomes" id="UP000325081">
    <property type="component" value="Unassembled WGS sequence"/>
</dbReference>
<proteinExistence type="predicted"/>
<accession>A0A5A7P955</accession>